<dbReference type="AlphaFoldDB" id="A0A972NWG7"/>
<name>A0A972NWG7_9BURK</name>
<dbReference type="EMBL" id="WOEZ01000185">
    <property type="protein sequence ID" value="NPT59072.1"/>
    <property type="molecule type" value="Genomic_DNA"/>
</dbReference>
<gene>
    <name evidence="1" type="ORF">GNZ13_32065</name>
</gene>
<evidence type="ECO:0000313" key="2">
    <source>
        <dbReference type="Proteomes" id="UP000655523"/>
    </source>
</evidence>
<protein>
    <submittedName>
        <fullName evidence="1">Uncharacterized protein</fullName>
    </submittedName>
</protein>
<organism evidence="1 2">
    <name type="scientific">Paraburkholderia elongata</name>
    <dbReference type="NCBI Taxonomy" id="2675747"/>
    <lineage>
        <taxon>Bacteria</taxon>
        <taxon>Pseudomonadati</taxon>
        <taxon>Pseudomonadota</taxon>
        <taxon>Betaproteobacteria</taxon>
        <taxon>Burkholderiales</taxon>
        <taxon>Burkholderiaceae</taxon>
        <taxon>Paraburkholderia</taxon>
    </lineage>
</organism>
<dbReference type="Proteomes" id="UP000655523">
    <property type="component" value="Unassembled WGS sequence"/>
</dbReference>
<dbReference type="RefSeq" id="WP_172172084.1">
    <property type="nucleotide sequence ID" value="NZ_WOEZ01000185.1"/>
</dbReference>
<reference evidence="1 2" key="1">
    <citation type="submission" date="2019-11" db="EMBL/GenBank/DDBJ databases">
        <title>Metabolism of dissolved organic matter in forest soils.</title>
        <authorList>
            <person name="Cyle K.T."/>
            <person name="Wilhelm R.C."/>
            <person name="Martinez C.E."/>
        </authorList>
    </citation>
    <scope>NUCLEOTIDE SEQUENCE [LARGE SCALE GENOMIC DNA]</scope>
    <source>
        <strain evidence="1 2">5N</strain>
    </source>
</reference>
<proteinExistence type="predicted"/>
<evidence type="ECO:0000313" key="1">
    <source>
        <dbReference type="EMBL" id="NPT59072.1"/>
    </source>
</evidence>
<sequence length="252" mass="28306">MIPYHGLPITPATAAARAIFGGHAFISARYPDQLALALEIAQSIAVDHGGFSAWKSGEPITDWSFYYEWIAMLHRYPPFDFAVIPDVIDGSEAENDALLEEWPWRTNAPWVGAPVWHLNESLERLERLAFAWPRICLGSSGEFATVGTEAWYIRMAEAMDVLCDRDGRPICKIHGLRMLNPDVFTRFPFASADSTNIGQNIGIDSAWRGTYTPATKESRAMVMRERIEKEQSPIFWDRKSAPIQIGFSLEAA</sequence>
<accession>A0A972NWG7</accession>
<comment type="caution">
    <text evidence="1">The sequence shown here is derived from an EMBL/GenBank/DDBJ whole genome shotgun (WGS) entry which is preliminary data.</text>
</comment>
<keyword evidence="2" id="KW-1185">Reference proteome</keyword>